<keyword evidence="2" id="KW-1185">Reference proteome</keyword>
<evidence type="ECO:0000313" key="2">
    <source>
        <dbReference type="Proteomes" id="UP001631969"/>
    </source>
</evidence>
<reference evidence="1" key="1">
    <citation type="submission" date="2024-12" db="EMBL/GenBank/DDBJ databases">
        <authorList>
            <person name="Wu N."/>
        </authorList>
    </citation>
    <scope>NUCLEOTIDE SEQUENCE</scope>
    <source>
        <strain evidence="1">P15</strain>
    </source>
</reference>
<name>A0ACC7P2U2_9BACL</name>
<accession>A0ACC7P2U2</accession>
<sequence>MSQAVSVREELCKYARKIVEKGMVVGPGGNISARDGDTMLVSPSGFALEEILPEQWVAVSIADGSVQAAPGLRPSSEVLMHLYGYQANPSIGAMIHTHPANSIAFGLIGEKLPIMFPDQAALTGETGFVPYVVPTTALLANAVKEKINEYTTLLLGNHGLVAVGRNLREAYYRTEVVEESARIYLLAKAAGTPKVLTQEELDEIRALETEAYRIKLLQQQ</sequence>
<proteinExistence type="predicted"/>
<organism evidence="1 2">
    <name type="scientific">Paenibacillus mesotrionivorans</name>
    <dbReference type="NCBI Taxonomy" id="3160968"/>
    <lineage>
        <taxon>Bacteria</taxon>
        <taxon>Bacillati</taxon>
        <taxon>Bacillota</taxon>
        <taxon>Bacilli</taxon>
        <taxon>Bacillales</taxon>
        <taxon>Paenibacillaceae</taxon>
        <taxon>Paenibacillus</taxon>
    </lineage>
</organism>
<gene>
    <name evidence="1" type="ORF">ACI1P1_15135</name>
</gene>
<dbReference type="EMBL" id="JBJURJ010000009">
    <property type="protein sequence ID" value="MFM9329627.1"/>
    <property type="molecule type" value="Genomic_DNA"/>
</dbReference>
<protein>
    <submittedName>
        <fullName evidence="1">Class II aldolase/adducin family protein</fullName>
    </submittedName>
</protein>
<dbReference type="Proteomes" id="UP001631969">
    <property type="component" value="Unassembled WGS sequence"/>
</dbReference>
<comment type="caution">
    <text evidence="1">The sequence shown here is derived from an EMBL/GenBank/DDBJ whole genome shotgun (WGS) entry which is preliminary data.</text>
</comment>
<evidence type="ECO:0000313" key="1">
    <source>
        <dbReference type="EMBL" id="MFM9329627.1"/>
    </source>
</evidence>